<feature type="transmembrane region" description="Helical" evidence="10">
    <location>
        <begin position="40"/>
        <end position="61"/>
    </location>
</feature>
<feature type="transmembrane region" description="Helical" evidence="10">
    <location>
        <begin position="392"/>
        <end position="412"/>
    </location>
</feature>
<dbReference type="Proteomes" id="UP000019141">
    <property type="component" value="Unassembled WGS sequence"/>
</dbReference>
<comment type="subcellular location">
    <subcellularLocation>
        <location evidence="1">Cell inner membrane</location>
        <topology evidence="1">Multi-pass membrane protein</topology>
    </subcellularLocation>
</comment>
<comment type="caution">
    <text evidence="13">The sequence shown here is derived from an EMBL/GenBank/DDBJ whole genome shotgun (WGS) entry which is preliminary data.</text>
</comment>
<evidence type="ECO:0000313" key="13">
    <source>
        <dbReference type="EMBL" id="ETX00140.1"/>
    </source>
</evidence>
<sequence>MSDIGAIALRLALVAAAYAAVLSALGGWQQKSPWVRSAERAVYAVFGLVSIAMVVMLYALATHDFSIQYVARISNRAMPMFYTIAALWGGQEGSLLLWLWLLVLYSALAVRQNQYRNREFIPYAIPTLMVTSILFLSLLVFAEDPFHRLPQTPIDGQGLNPLLQNPLMVIHPPNLYLGFVGYAVPFAFAIGALVSGRLDSQWIRSVRRWTIVAWLFNTVGVILGGQWAYVELGWGGYWAWDPVENASLMPWLTATAFMHSIMIQEKKGMLKVWNMSLVILTYALSIFGTFLTRSGIVSSVHAFAESDIGSYFLIYLGVIIVVSVALVIKRLPQLQSDHRLESTLSRESSFLFNNLFLVGMMFAVLWGTMFPVLSEAIRGVKISVAAPFFNQVNVPLGLALLFLAGVCPLIAWRKASVRNLTRNFSYPLIWSFVVTAVLYASGVRHVVALISLSICGFVLGTIVFEFYRGTRARQSSRGGSAWQALMSLVQRNRRRYGGYIVHLGVVLAFVGITGSSAYQIEKDIVLRPGERADVGKFTLQYDRLEPLVLPTYEGFIATVRVFLGDELLSTLKPEKRIYFAQNQPTTEVALRTSLFEDLYIILAGFEPSRIATFKVFVNPLVAWLWLGGLVMVIGTIIAIWPERRVPRPARRQTETAVSTSMQGEAG</sequence>
<name>W4LQI2_ENTF1</name>
<feature type="transmembrane region" description="Helical" evidence="10">
    <location>
        <begin position="81"/>
        <end position="108"/>
    </location>
</feature>
<keyword evidence="3" id="KW-1003">Cell membrane</keyword>
<keyword evidence="8 10" id="KW-0472">Membrane</keyword>
<gene>
    <name evidence="13" type="ORF">ETSY1_12265</name>
</gene>
<evidence type="ECO:0000256" key="6">
    <source>
        <dbReference type="ARBA" id="ARBA00022748"/>
    </source>
</evidence>
<feature type="transmembrane region" description="Helical" evidence="10">
    <location>
        <begin position="622"/>
        <end position="641"/>
    </location>
</feature>
<evidence type="ECO:0000256" key="10">
    <source>
        <dbReference type="SAM" id="Phobius"/>
    </source>
</evidence>
<dbReference type="InterPro" id="IPR032523">
    <property type="entry name" value="CcmF_C"/>
</dbReference>
<dbReference type="PANTHER" id="PTHR43653">
    <property type="entry name" value="CYTOCHROME C ASSEMBLY PROTEIN-RELATED"/>
    <property type="match status" value="1"/>
</dbReference>
<feature type="transmembrane region" description="Helical" evidence="10">
    <location>
        <begin position="206"/>
        <end position="228"/>
    </location>
</feature>
<dbReference type="PATRIC" id="fig|1429438.4.peg.2465"/>
<feature type="transmembrane region" description="Helical" evidence="10">
    <location>
        <begin position="6"/>
        <end position="28"/>
    </location>
</feature>
<dbReference type="AlphaFoldDB" id="W4LQI2"/>
<dbReference type="PANTHER" id="PTHR43653:SF1">
    <property type="entry name" value="CYTOCHROME C-TYPE BIOGENESIS PROTEIN CCMF"/>
    <property type="match status" value="1"/>
</dbReference>
<dbReference type="InterPro" id="IPR003567">
    <property type="entry name" value="Cyt_c_biogenesis"/>
</dbReference>
<feature type="transmembrane region" description="Helical" evidence="10">
    <location>
        <begin position="120"/>
        <end position="142"/>
    </location>
</feature>
<feature type="transmembrane region" description="Helical" evidence="10">
    <location>
        <begin position="349"/>
        <end position="372"/>
    </location>
</feature>
<dbReference type="HOGENOM" id="CLU_015041_3_0_7"/>
<evidence type="ECO:0000259" key="12">
    <source>
        <dbReference type="Pfam" id="PF16327"/>
    </source>
</evidence>
<organism evidence="13 14">
    <name type="scientific">Entotheonella factor</name>
    <dbReference type="NCBI Taxonomy" id="1429438"/>
    <lineage>
        <taxon>Bacteria</taxon>
        <taxon>Pseudomonadati</taxon>
        <taxon>Nitrospinota/Tectimicrobiota group</taxon>
        <taxon>Candidatus Tectimicrobiota</taxon>
        <taxon>Candidatus Entotheonellia</taxon>
        <taxon>Candidatus Entotheonellales</taxon>
        <taxon>Candidatus Entotheonellaceae</taxon>
        <taxon>Candidatus Entotheonella</taxon>
    </lineage>
</organism>
<evidence type="ECO:0000256" key="7">
    <source>
        <dbReference type="ARBA" id="ARBA00022989"/>
    </source>
</evidence>
<dbReference type="InterPro" id="IPR003568">
    <property type="entry name" value="Cyt_c_biogenesis_CcmF"/>
</dbReference>
<feature type="transmembrane region" description="Helical" evidence="10">
    <location>
        <begin position="424"/>
        <end position="440"/>
    </location>
</feature>
<dbReference type="Pfam" id="PF01578">
    <property type="entry name" value="Cytochrom_C_asm"/>
    <property type="match status" value="1"/>
</dbReference>
<feature type="domain" description="Cytochrome c-type biogenesis protein CcmF C-terminal" evidence="12">
    <location>
        <begin position="313"/>
        <end position="639"/>
    </location>
</feature>
<dbReference type="PRINTS" id="PR01411">
    <property type="entry name" value="CCMFBIOGNSIS"/>
</dbReference>
<proteinExistence type="inferred from homology"/>
<feature type="transmembrane region" description="Helical" evidence="10">
    <location>
        <begin position="175"/>
        <end position="194"/>
    </location>
</feature>
<evidence type="ECO:0000259" key="11">
    <source>
        <dbReference type="Pfam" id="PF01578"/>
    </source>
</evidence>
<dbReference type="EMBL" id="AZHW01000371">
    <property type="protein sequence ID" value="ETX00140.1"/>
    <property type="molecule type" value="Genomic_DNA"/>
</dbReference>
<keyword evidence="6" id="KW-0201">Cytochrome c-type biogenesis</keyword>
<protein>
    <submittedName>
        <fullName evidence="13">Cytochrome C biogenesis protein</fullName>
    </submittedName>
</protein>
<dbReference type="GO" id="GO:0020037">
    <property type="term" value="F:heme binding"/>
    <property type="evidence" value="ECO:0007669"/>
    <property type="project" value="InterPro"/>
</dbReference>
<feature type="transmembrane region" description="Helical" evidence="10">
    <location>
        <begin position="446"/>
        <end position="467"/>
    </location>
</feature>
<evidence type="ECO:0000256" key="1">
    <source>
        <dbReference type="ARBA" id="ARBA00004429"/>
    </source>
</evidence>
<feature type="domain" description="Cytochrome c assembly protein" evidence="11">
    <location>
        <begin position="88"/>
        <end position="294"/>
    </location>
</feature>
<feature type="transmembrane region" description="Helical" evidence="10">
    <location>
        <begin position="277"/>
        <end position="296"/>
    </location>
</feature>
<keyword evidence="14" id="KW-1185">Reference proteome</keyword>
<dbReference type="PRINTS" id="PR01410">
    <property type="entry name" value="CCBIOGENESIS"/>
</dbReference>
<dbReference type="InterPro" id="IPR002541">
    <property type="entry name" value="Cyt_c_assembly"/>
</dbReference>
<keyword evidence="5 10" id="KW-0812">Transmembrane</keyword>
<evidence type="ECO:0000256" key="4">
    <source>
        <dbReference type="ARBA" id="ARBA00022519"/>
    </source>
</evidence>
<keyword evidence="7 10" id="KW-1133">Transmembrane helix</keyword>
<dbReference type="Pfam" id="PF16327">
    <property type="entry name" value="CcmF_C"/>
    <property type="match status" value="1"/>
</dbReference>
<comment type="function">
    <text evidence="9">Required for the biogenesis of c-type cytochromes. Possible subunit of a heme lyase.</text>
</comment>
<feature type="transmembrane region" description="Helical" evidence="10">
    <location>
        <begin position="308"/>
        <end position="328"/>
    </location>
</feature>
<keyword evidence="4" id="KW-0997">Cell inner membrane</keyword>
<reference evidence="13 14" key="1">
    <citation type="journal article" date="2014" name="Nature">
        <title>An environmental bacterial taxon with a large and distinct metabolic repertoire.</title>
        <authorList>
            <person name="Wilson M.C."/>
            <person name="Mori T."/>
            <person name="Ruckert C."/>
            <person name="Uria A.R."/>
            <person name="Helf M.J."/>
            <person name="Takada K."/>
            <person name="Gernert C."/>
            <person name="Steffens U.A."/>
            <person name="Heycke N."/>
            <person name="Schmitt S."/>
            <person name="Rinke C."/>
            <person name="Helfrich E.J."/>
            <person name="Brachmann A.O."/>
            <person name="Gurgui C."/>
            <person name="Wakimoto T."/>
            <person name="Kracht M."/>
            <person name="Crusemann M."/>
            <person name="Hentschel U."/>
            <person name="Abe I."/>
            <person name="Matsunaga S."/>
            <person name="Kalinowski J."/>
            <person name="Takeyama H."/>
            <person name="Piel J."/>
        </authorList>
    </citation>
    <scope>NUCLEOTIDE SEQUENCE [LARGE SCALE GENOMIC DNA]</scope>
    <source>
        <strain evidence="14">TSY1</strain>
    </source>
</reference>
<evidence type="ECO:0000256" key="2">
    <source>
        <dbReference type="ARBA" id="ARBA00009186"/>
    </source>
</evidence>
<evidence type="ECO:0000313" key="14">
    <source>
        <dbReference type="Proteomes" id="UP000019141"/>
    </source>
</evidence>
<dbReference type="GO" id="GO:0015232">
    <property type="term" value="F:heme transmembrane transporter activity"/>
    <property type="evidence" value="ECO:0007669"/>
    <property type="project" value="InterPro"/>
</dbReference>
<feature type="transmembrane region" description="Helical" evidence="10">
    <location>
        <begin position="496"/>
        <end position="518"/>
    </location>
</feature>
<dbReference type="GO" id="GO:0005886">
    <property type="term" value="C:plasma membrane"/>
    <property type="evidence" value="ECO:0007669"/>
    <property type="project" value="UniProtKB-SubCell"/>
</dbReference>
<feature type="transmembrane region" description="Helical" evidence="10">
    <location>
        <begin position="248"/>
        <end position="265"/>
    </location>
</feature>
<evidence type="ECO:0000256" key="8">
    <source>
        <dbReference type="ARBA" id="ARBA00023136"/>
    </source>
</evidence>
<evidence type="ECO:0000256" key="3">
    <source>
        <dbReference type="ARBA" id="ARBA00022475"/>
    </source>
</evidence>
<evidence type="ECO:0000256" key="5">
    <source>
        <dbReference type="ARBA" id="ARBA00022692"/>
    </source>
</evidence>
<comment type="similarity">
    <text evidence="2">Belongs to the CcmF/CycK/Ccl1/NrfE/CcsA family.</text>
</comment>
<evidence type="ECO:0000256" key="9">
    <source>
        <dbReference type="ARBA" id="ARBA00037230"/>
    </source>
</evidence>
<dbReference type="GO" id="GO:0017004">
    <property type="term" value="P:cytochrome complex assembly"/>
    <property type="evidence" value="ECO:0007669"/>
    <property type="project" value="UniProtKB-KW"/>
</dbReference>
<accession>W4LQI2</accession>